<dbReference type="EMBL" id="ML991851">
    <property type="protein sequence ID" value="KAF2229925.1"/>
    <property type="molecule type" value="Genomic_DNA"/>
</dbReference>
<dbReference type="InterPro" id="IPR009057">
    <property type="entry name" value="Homeodomain-like_sf"/>
</dbReference>
<feature type="DNA-binding region" description="Homeobox" evidence="5">
    <location>
        <begin position="192"/>
        <end position="254"/>
    </location>
</feature>
<dbReference type="Pfam" id="PF03221">
    <property type="entry name" value="HTH_Tnp_Tc5"/>
    <property type="match status" value="1"/>
</dbReference>
<protein>
    <recommendedName>
        <fullName evidence="11">Homeobox and C2H2 transcription factor</fullName>
    </recommendedName>
</protein>
<evidence type="ECO:0000313" key="10">
    <source>
        <dbReference type="Proteomes" id="UP000800092"/>
    </source>
</evidence>
<keyword evidence="2 5" id="KW-0371">Homeobox</keyword>
<dbReference type="SMART" id="SM00355">
    <property type="entry name" value="ZnF_C2H2"/>
    <property type="match status" value="2"/>
</dbReference>
<dbReference type="InterPro" id="IPR006600">
    <property type="entry name" value="HTH_CenpB_DNA-bd_dom"/>
</dbReference>
<evidence type="ECO:0000256" key="2">
    <source>
        <dbReference type="ARBA" id="ARBA00023155"/>
    </source>
</evidence>
<dbReference type="InterPro" id="IPR001356">
    <property type="entry name" value="HD"/>
</dbReference>
<dbReference type="Proteomes" id="UP000800092">
    <property type="component" value="Unassembled WGS sequence"/>
</dbReference>
<dbReference type="AlphaFoldDB" id="A0A6A6GW28"/>
<sequence length="804" mass="90702">MTTIREGEILQSEPDLSQLLNLGEDDALETASTAQIVDPCELSRPICPSHPDGNSCLCHGFMGDWDVPVVSQEQDRCLPTTELGCYDDFANWIPRYSKPQFPCNYCKSRKLECFMFVTSEGQTTCSPCDALRRECSFTHEVYGIPHTPLGAIDTLHKVRQDIYRDLGALAGPKSLESPQALNMDTSEENDRGRKSGIRFSKAAVKILRDWLELNSHHPYPTDEEKEDLKTRTGLSAGQISNWLANARRRGKLRQKRTVSPGSHASSRAINIPQNIDRTTWESLNPLERWKHSPPENEPAAVDDIAYAVSSKKYDPVFINSTPASFEEPKQNSKQTSSGSSYSAFLAPSITSHRTTKSSGPSLSDSAWSGSKSRTSFGSFGSFNSGVKKGRHRRRKVTQSAQQTKNEGNSKPRLFQCTFCTDRFHNKYDWTRHEKSLHLPLDKWTCAPLGPVVTSQSGEKRCAYCDALNPTSQHLETHNHETCENRDIETRTFYRKDHLRQHLRLMHNCELIPSMDSWKSAITHINSRCGFCSQTFTVWQERVDHLAKHFRNGATMKDWKGCRGLDPAVATQVTKAMPPYLIGQEAVSPIPFSATNQTSLRHCMNFQPEHISEHFEAFPDCPSPRNTQKMTCWEILTVRLGRFALEKMAQGITPSDEALQDQARRIFYDNDDPWNQTAADNPDWLTLFKKAHGLLDASHDHKIIEEDRSQLPACWTPQDLEKWGDLGLCVPFSFAGNFPVIPATASDELCHPMELDQEHIPGLLSDAQGQEEFDFNQMFTTLPELETLPDADLARDLSLMHGLDA</sequence>
<keyword evidence="10" id="KW-1185">Reference proteome</keyword>
<evidence type="ECO:0000259" key="7">
    <source>
        <dbReference type="PROSITE" id="PS50071"/>
    </source>
</evidence>
<reference evidence="9" key="1">
    <citation type="journal article" date="2020" name="Stud. Mycol.">
        <title>101 Dothideomycetes genomes: a test case for predicting lifestyles and emergence of pathogens.</title>
        <authorList>
            <person name="Haridas S."/>
            <person name="Albert R."/>
            <person name="Binder M."/>
            <person name="Bloem J."/>
            <person name="Labutti K."/>
            <person name="Salamov A."/>
            <person name="Andreopoulos B."/>
            <person name="Baker S."/>
            <person name="Barry K."/>
            <person name="Bills G."/>
            <person name="Bluhm B."/>
            <person name="Cannon C."/>
            <person name="Castanera R."/>
            <person name="Culley D."/>
            <person name="Daum C."/>
            <person name="Ezra D."/>
            <person name="Gonzalez J."/>
            <person name="Henrissat B."/>
            <person name="Kuo A."/>
            <person name="Liang C."/>
            <person name="Lipzen A."/>
            <person name="Lutzoni F."/>
            <person name="Magnuson J."/>
            <person name="Mondo S."/>
            <person name="Nolan M."/>
            <person name="Ohm R."/>
            <person name="Pangilinan J."/>
            <person name="Park H.-J."/>
            <person name="Ramirez L."/>
            <person name="Alfaro M."/>
            <person name="Sun H."/>
            <person name="Tritt A."/>
            <person name="Yoshinaga Y."/>
            <person name="Zwiers L.-H."/>
            <person name="Turgeon B."/>
            <person name="Goodwin S."/>
            <person name="Spatafora J."/>
            <person name="Crous P."/>
            <person name="Grigoriev I."/>
        </authorList>
    </citation>
    <scope>NUCLEOTIDE SEQUENCE</scope>
    <source>
        <strain evidence="9">Tuck. ex Michener</strain>
    </source>
</reference>
<feature type="domain" description="C2H2-type" evidence="8">
    <location>
        <begin position="414"/>
        <end position="437"/>
    </location>
</feature>
<dbReference type="Pfam" id="PF05920">
    <property type="entry name" value="Homeobox_KN"/>
    <property type="match status" value="1"/>
</dbReference>
<dbReference type="CDD" id="cd00086">
    <property type="entry name" value="homeodomain"/>
    <property type="match status" value="1"/>
</dbReference>
<dbReference type="GO" id="GO:0005634">
    <property type="term" value="C:nucleus"/>
    <property type="evidence" value="ECO:0007669"/>
    <property type="project" value="UniProtKB-SubCell"/>
</dbReference>
<evidence type="ECO:0000256" key="1">
    <source>
        <dbReference type="ARBA" id="ARBA00023125"/>
    </source>
</evidence>
<dbReference type="PANTHER" id="PTHR11850">
    <property type="entry name" value="HOMEOBOX PROTEIN TRANSCRIPTION FACTORS"/>
    <property type="match status" value="1"/>
</dbReference>
<dbReference type="InterPro" id="IPR050224">
    <property type="entry name" value="TALE_homeobox"/>
</dbReference>
<dbReference type="GO" id="GO:0003677">
    <property type="term" value="F:DNA binding"/>
    <property type="evidence" value="ECO:0007669"/>
    <property type="project" value="UniProtKB-UniRule"/>
</dbReference>
<dbReference type="Gene3D" id="1.10.10.60">
    <property type="entry name" value="Homeodomain-like"/>
    <property type="match status" value="1"/>
</dbReference>
<dbReference type="InterPro" id="IPR013087">
    <property type="entry name" value="Znf_C2H2_type"/>
</dbReference>
<feature type="region of interest" description="Disordered" evidence="6">
    <location>
        <begin position="174"/>
        <end position="195"/>
    </location>
</feature>
<evidence type="ECO:0000256" key="6">
    <source>
        <dbReference type="SAM" id="MobiDB-lite"/>
    </source>
</evidence>
<feature type="compositionally biased region" description="Polar residues" evidence="6">
    <location>
        <begin position="397"/>
        <end position="408"/>
    </location>
</feature>
<dbReference type="InterPro" id="IPR008422">
    <property type="entry name" value="KN_HD"/>
</dbReference>
<evidence type="ECO:0000256" key="5">
    <source>
        <dbReference type="PROSITE-ProRule" id="PRU00108"/>
    </source>
</evidence>
<comment type="subcellular location">
    <subcellularLocation>
        <location evidence="5">Nucleus</location>
    </subcellularLocation>
</comment>
<dbReference type="SUPFAM" id="SSF46689">
    <property type="entry name" value="Homeodomain-like"/>
    <property type="match status" value="1"/>
</dbReference>
<feature type="domain" description="Homeobox" evidence="7">
    <location>
        <begin position="190"/>
        <end position="253"/>
    </location>
</feature>
<gene>
    <name evidence="9" type="ORF">EV356DRAFT_510004</name>
</gene>
<name>A0A6A6GW28_VIRVR</name>
<feature type="compositionally biased region" description="Basic residues" evidence="6">
    <location>
        <begin position="387"/>
        <end position="396"/>
    </location>
</feature>
<feature type="region of interest" description="Disordered" evidence="6">
    <location>
        <begin position="321"/>
        <end position="340"/>
    </location>
</feature>
<dbReference type="PROSITE" id="PS50071">
    <property type="entry name" value="HOMEOBOX_2"/>
    <property type="match status" value="1"/>
</dbReference>
<feature type="compositionally biased region" description="Low complexity" evidence="6">
    <location>
        <begin position="368"/>
        <end position="386"/>
    </location>
</feature>
<dbReference type="PROSITE" id="PS50157">
    <property type="entry name" value="ZINC_FINGER_C2H2_2"/>
    <property type="match status" value="1"/>
</dbReference>
<keyword evidence="4" id="KW-0862">Zinc</keyword>
<dbReference type="PROSITE" id="PS00028">
    <property type="entry name" value="ZINC_FINGER_C2H2_1"/>
    <property type="match status" value="1"/>
</dbReference>
<feature type="compositionally biased region" description="Polar residues" evidence="6">
    <location>
        <begin position="331"/>
        <end position="340"/>
    </location>
</feature>
<evidence type="ECO:0008006" key="11">
    <source>
        <dbReference type="Google" id="ProtNLM"/>
    </source>
</evidence>
<dbReference type="GO" id="GO:0006355">
    <property type="term" value="P:regulation of DNA-templated transcription"/>
    <property type="evidence" value="ECO:0007669"/>
    <property type="project" value="InterPro"/>
</dbReference>
<evidence type="ECO:0000259" key="8">
    <source>
        <dbReference type="PROSITE" id="PS50157"/>
    </source>
</evidence>
<feature type="region of interest" description="Disordered" evidence="6">
    <location>
        <begin position="351"/>
        <end position="409"/>
    </location>
</feature>
<evidence type="ECO:0000256" key="4">
    <source>
        <dbReference type="PROSITE-ProRule" id="PRU00042"/>
    </source>
</evidence>
<feature type="compositionally biased region" description="Polar residues" evidence="6">
    <location>
        <begin position="351"/>
        <end position="367"/>
    </location>
</feature>
<dbReference type="GO" id="GO:0008270">
    <property type="term" value="F:zinc ion binding"/>
    <property type="evidence" value="ECO:0007669"/>
    <property type="project" value="UniProtKB-KW"/>
</dbReference>
<keyword evidence="4" id="KW-0863">Zinc-finger</keyword>
<accession>A0A6A6GW28</accession>
<keyword evidence="4" id="KW-0479">Metal-binding</keyword>
<dbReference type="SMART" id="SM00389">
    <property type="entry name" value="HOX"/>
    <property type="match status" value="1"/>
</dbReference>
<dbReference type="OrthoDB" id="5399138at2759"/>
<proteinExistence type="predicted"/>
<keyword evidence="1 5" id="KW-0238">DNA-binding</keyword>
<keyword evidence="3 5" id="KW-0539">Nucleus</keyword>
<evidence type="ECO:0000256" key="3">
    <source>
        <dbReference type="ARBA" id="ARBA00023242"/>
    </source>
</evidence>
<organism evidence="9 10">
    <name type="scientific">Viridothelium virens</name>
    <name type="common">Speckled blister lichen</name>
    <name type="synonym">Trypethelium virens</name>
    <dbReference type="NCBI Taxonomy" id="1048519"/>
    <lineage>
        <taxon>Eukaryota</taxon>
        <taxon>Fungi</taxon>
        <taxon>Dikarya</taxon>
        <taxon>Ascomycota</taxon>
        <taxon>Pezizomycotina</taxon>
        <taxon>Dothideomycetes</taxon>
        <taxon>Dothideomycetes incertae sedis</taxon>
        <taxon>Trypetheliales</taxon>
        <taxon>Trypetheliaceae</taxon>
        <taxon>Viridothelium</taxon>
    </lineage>
</organism>
<evidence type="ECO:0000313" key="9">
    <source>
        <dbReference type="EMBL" id="KAF2229925.1"/>
    </source>
</evidence>